<gene>
    <name evidence="1" type="ORF">R3I93_022642</name>
</gene>
<dbReference type="AlphaFoldDB" id="A0AAN9C4L6"/>
<reference evidence="1 2" key="1">
    <citation type="submission" date="2024-02" db="EMBL/GenBank/DDBJ databases">
        <title>Chromosome-level genome assembly of the Eurasian Minnow (Phoxinus phoxinus).</title>
        <authorList>
            <person name="Oriowo T.O."/>
            <person name="Martin S."/>
            <person name="Stange M."/>
            <person name="Chrysostomakis Y."/>
            <person name="Brown T."/>
            <person name="Winkler S."/>
            <person name="Kukowka S."/>
            <person name="Myers E.W."/>
            <person name="Bohne A."/>
        </authorList>
    </citation>
    <scope>NUCLEOTIDE SEQUENCE [LARGE SCALE GENOMIC DNA]</scope>
    <source>
        <strain evidence="1">ZFMK-TIS-60720</strain>
        <tissue evidence="1">Whole Organism</tissue>
    </source>
</reference>
<organism evidence="1 2">
    <name type="scientific">Phoxinus phoxinus</name>
    <name type="common">Eurasian minnow</name>
    <dbReference type="NCBI Taxonomy" id="58324"/>
    <lineage>
        <taxon>Eukaryota</taxon>
        <taxon>Metazoa</taxon>
        <taxon>Chordata</taxon>
        <taxon>Craniata</taxon>
        <taxon>Vertebrata</taxon>
        <taxon>Euteleostomi</taxon>
        <taxon>Actinopterygii</taxon>
        <taxon>Neopterygii</taxon>
        <taxon>Teleostei</taxon>
        <taxon>Ostariophysi</taxon>
        <taxon>Cypriniformes</taxon>
        <taxon>Leuciscidae</taxon>
        <taxon>Phoxininae</taxon>
        <taxon>Phoxinus</taxon>
    </lineage>
</organism>
<evidence type="ECO:0000313" key="2">
    <source>
        <dbReference type="Proteomes" id="UP001364617"/>
    </source>
</evidence>
<keyword evidence="2" id="KW-1185">Reference proteome</keyword>
<evidence type="ECO:0000313" key="1">
    <source>
        <dbReference type="EMBL" id="KAK7121620.1"/>
    </source>
</evidence>
<dbReference type="Proteomes" id="UP001364617">
    <property type="component" value="Unassembled WGS sequence"/>
</dbReference>
<accession>A0AAN9C4L6</accession>
<dbReference type="EMBL" id="JAYKXH010000025">
    <property type="protein sequence ID" value="KAK7121620.1"/>
    <property type="molecule type" value="Genomic_DNA"/>
</dbReference>
<protein>
    <submittedName>
        <fullName evidence="1">Uncharacterized protein</fullName>
    </submittedName>
</protein>
<comment type="caution">
    <text evidence="1">The sequence shown here is derived from an EMBL/GenBank/DDBJ whole genome shotgun (WGS) entry which is preliminary data.</text>
</comment>
<sequence>MENTSSGSSSSSRLLRLALYCELLGLQRKQTRKKGGTSLLLSSLHSQSLRELAPAGTSQLSPRFLFFHCDMDYSG</sequence>
<name>A0AAN9C4L6_9TELE</name>
<proteinExistence type="predicted"/>